<keyword evidence="3" id="KW-1185">Reference proteome</keyword>
<evidence type="ECO:0000313" key="3">
    <source>
        <dbReference type="Proteomes" id="UP001501391"/>
    </source>
</evidence>
<dbReference type="EMBL" id="BAAAOQ010000016">
    <property type="protein sequence ID" value="GAA2199766.1"/>
    <property type="molecule type" value="Genomic_DNA"/>
</dbReference>
<proteinExistence type="predicted"/>
<protein>
    <submittedName>
        <fullName evidence="2">Uncharacterized protein</fullName>
    </submittedName>
</protein>
<feature type="region of interest" description="Disordered" evidence="1">
    <location>
        <begin position="66"/>
        <end position="105"/>
    </location>
</feature>
<evidence type="ECO:0000313" key="2">
    <source>
        <dbReference type="EMBL" id="GAA2199766.1"/>
    </source>
</evidence>
<comment type="caution">
    <text evidence="2">The sequence shown here is derived from an EMBL/GenBank/DDBJ whole genome shotgun (WGS) entry which is preliminary data.</text>
</comment>
<sequence>MAGAVDDLVLDGARVLRQEAADPLQQLDGVALPAEPFHDDVTVLLQPVRTGGQAAGGRVWRCQSVPPFGMSPVSGHDAGAPPSSGAHPGTTRPILGGRGGRGNAG</sequence>
<reference evidence="2 3" key="1">
    <citation type="journal article" date="2019" name="Int. J. Syst. Evol. Microbiol.">
        <title>The Global Catalogue of Microorganisms (GCM) 10K type strain sequencing project: providing services to taxonomists for standard genome sequencing and annotation.</title>
        <authorList>
            <consortium name="The Broad Institute Genomics Platform"/>
            <consortium name="The Broad Institute Genome Sequencing Center for Infectious Disease"/>
            <person name="Wu L."/>
            <person name="Ma J."/>
        </authorList>
    </citation>
    <scope>NUCLEOTIDE SEQUENCE [LARGE SCALE GENOMIC DNA]</scope>
    <source>
        <strain evidence="2 3">JCM 14924</strain>
    </source>
</reference>
<evidence type="ECO:0000256" key="1">
    <source>
        <dbReference type="SAM" id="MobiDB-lite"/>
    </source>
</evidence>
<organism evidence="2 3">
    <name type="scientific">Streptomyces bangladeshensis</name>
    <dbReference type="NCBI Taxonomy" id="295352"/>
    <lineage>
        <taxon>Bacteria</taxon>
        <taxon>Bacillati</taxon>
        <taxon>Actinomycetota</taxon>
        <taxon>Actinomycetes</taxon>
        <taxon>Kitasatosporales</taxon>
        <taxon>Streptomycetaceae</taxon>
        <taxon>Streptomyces</taxon>
    </lineage>
</organism>
<dbReference type="Proteomes" id="UP001501391">
    <property type="component" value="Unassembled WGS sequence"/>
</dbReference>
<name>A0ABN3BSD5_9ACTN</name>
<gene>
    <name evidence="2" type="ORF">GCM10009787_48040</name>
</gene>
<accession>A0ABN3BSD5</accession>
<feature type="compositionally biased region" description="Gly residues" evidence="1">
    <location>
        <begin position="96"/>
        <end position="105"/>
    </location>
</feature>